<feature type="compositionally biased region" description="Polar residues" evidence="2">
    <location>
        <begin position="832"/>
        <end position="852"/>
    </location>
</feature>
<feature type="region of interest" description="Disordered" evidence="2">
    <location>
        <begin position="739"/>
        <end position="770"/>
    </location>
</feature>
<evidence type="ECO:0000313" key="4">
    <source>
        <dbReference type="Proteomes" id="UP001211907"/>
    </source>
</evidence>
<evidence type="ECO:0000256" key="1">
    <source>
        <dbReference type="SAM" id="Coils"/>
    </source>
</evidence>
<feature type="region of interest" description="Disordered" evidence="2">
    <location>
        <begin position="828"/>
        <end position="852"/>
    </location>
</feature>
<feature type="region of interest" description="Disordered" evidence="2">
    <location>
        <begin position="1835"/>
        <end position="1896"/>
    </location>
</feature>
<evidence type="ECO:0000313" key="3">
    <source>
        <dbReference type="EMBL" id="KAJ3121878.1"/>
    </source>
</evidence>
<protein>
    <submittedName>
        <fullName evidence="3">Uncharacterized protein</fullName>
    </submittedName>
</protein>
<feature type="coiled-coil region" evidence="1">
    <location>
        <begin position="40"/>
        <end position="67"/>
    </location>
</feature>
<feature type="region of interest" description="Disordered" evidence="2">
    <location>
        <begin position="684"/>
        <end position="719"/>
    </location>
</feature>
<name>A0AAD5T1K7_9FUNG</name>
<proteinExistence type="predicted"/>
<feature type="compositionally biased region" description="Acidic residues" evidence="2">
    <location>
        <begin position="206"/>
        <end position="220"/>
    </location>
</feature>
<sequence length="1973" mass="213763">TQSQLTHRLKSELTVTRSHVATVKSELTTRNAELAAALHNNSSSKLRENLEEKIKRLEREAKAGRDAALVALEYITRQGSLIGVEIEVEVMGVMRLLESPWTPLNQSGLIEAMGGGGGGGRNGIRSGGFGGVKRCWDSDSEFDSEIDADGEYFDESDAWWRVDVLKLVQEQRVLKAARIEEANRRAIMMWEKGMRGVGEGSTTSGDEGDNDDAEDTTEDEGGSRAIVAAASQRVKRAHRWSTMSLTRPVLAYHDAFKQQQRPFHRASIAAEIDSCSDDTEDEIMQDPISNNANSSGGNRNSLIFNSNPLMPGGSGNVGGVEFSRGFLERIPEDDDFLHFSATPHLSQPASSETQNHRFFSEDDDDGDADGDVEQGLHEQLELFNNSDDLDNSMTIATAPASVTAEHQIDMLVMTDLEDEPQKQLIAVDNNNDSENTENNNDTIFELGLPVGKLDDSVVAAAAAANAARLNATRSKRAGLRQSIMYDSSRTWRTSPDESKIGRGTAVVTTDINAVDSEDSVCKVDFTVAAAAAAAETVEVAGDLFKNQIAVGIEKNDDKLNSSESDNDDNAAAGEENLSQVQNYSDYDRYGDDSDPEYMTVSFGVDGSIQKFDEFGALIPQIHSDDSGIDVLQNTDSADDLQGPESHISRTRPESRISRLEPRLMRPDSRIGRVVEDKPSSRLMWHQSKLVKEERDDEEEMDADTEGDRKVEKPAQKDVSAPDLGAENFELENVLLTEPAKNNHYAAEQRDEDEGEKIADDVTKENDGQEDLESVVWKSSVKSSKEAASRASLIIPVPTKGLSNENGQIDADLESVVWSGTVKSKKKAAAASQRGSRLYSTDDQINGSQQSNNLDNDLQSVVWSGQVKSNKTAVAAGSLQQRDSFMMPPLPGVATAAGIIDDDETESVIFKGLVKSKKNATVVASHSQILEGRETEEIADAESIMWKGSVRSKKVSRKHAKSIGKITAGNSDKNNSYNDDDVESIMWTGNVKSKKSTAKAARSIVGGGSGYGGVANGTGSLFDDGDRDEEFPVLENPGSILWTGAVKSKKSTTKNAKSARSGGGGGSLVGPLTSIGGIIEDAESIVFRGAVKAQRPPVVQQESIVDSNMIEDAESIVWHGSVKSKKSTVRKAKSVFSVADDNDTSDGDGEILIQELSLPPIAARMALAVPDDDLAGILWQGSVKSTMKAVLTESEVLLEDLVPIPQTVTLATVEEERKQLLNSSASVVTDDEPKEFEMLGEPKGLGLVYGDENEPAAAATKTVAGFGDHAKIVVEPATPIATSFFGGILKPIIQSPPALEGKQVKSRNPFSSWFTASVEPEPAIRNSTPIPQPVKEKSSSVSWFGAVETVAEEKEGDDAEKDHEPILHLNSQTAANSASVLSPNPNSVWFKDGATHADDVVIVDKLDAKPMKFSDGVKTTSTKQVKSKASTSWFSSAVISEEPEKTDAPSIPNAPAIRKPAAVAIATTAAPTTSWFTPITSLIQAITDLVPDLEDTSNETSVFRISNEDEVVTLFDADIDGQLWVRADENRTTLESRPGSVLRNRPLSALRRRPESVLKRPLSALRERPMSALRGNADSEDDGDENVVRDNRRSFRLAETTVEIDEKQKSRFIESLSVDIKANDKKPSKLAESFTASAGVDDEVDPSEDAFSGLCHFVFTFVVCKLVFLLTFESEKRKSSAFLEPIEVGIKEIPTASEKRKSRKTDPIEPIVEVDEIEDDTRKSRVEQFIASTSIISFSTAKFGTRRSKSLDARKSTSFAFDSSRRSQSVYAIDTTLRTSIKPTFIFGESAHDESTKRASSARPVSLIDSAISESEASVSGGSSLIRSTSSTPFISDLEEKESRPLAPSRRTSSSDLIKSPSTNRIKKRGSISSSLHSRPMSITPPPSQPAPPAIGQVSLQPIPAKSWPRRPSFKPANGSVDVALTPADKLALVFEQTLEAAIETPWLLVPKWLVIDEGEQTASNATVFCTIMF</sequence>
<feature type="compositionally biased region" description="Basic and acidic residues" evidence="2">
    <location>
        <begin position="705"/>
        <end position="715"/>
    </location>
</feature>
<feature type="region of interest" description="Disordered" evidence="2">
    <location>
        <begin position="193"/>
        <end position="224"/>
    </location>
</feature>
<feature type="compositionally biased region" description="Polar residues" evidence="2">
    <location>
        <begin position="343"/>
        <end position="353"/>
    </location>
</feature>
<feature type="compositionally biased region" description="Basic and acidic residues" evidence="2">
    <location>
        <begin position="755"/>
        <end position="766"/>
    </location>
</feature>
<feature type="compositionally biased region" description="Pro residues" evidence="2">
    <location>
        <begin position="1882"/>
        <end position="1892"/>
    </location>
</feature>
<feature type="region of interest" description="Disordered" evidence="2">
    <location>
        <begin position="556"/>
        <end position="594"/>
    </location>
</feature>
<accession>A0AAD5T1K7</accession>
<dbReference type="Proteomes" id="UP001211907">
    <property type="component" value="Unassembled WGS sequence"/>
</dbReference>
<organism evidence="3 4">
    <name type="scientific">Physocladia obscura</name>
    <dbReference type="NCBI Taxonomy" id="109957"/>
    <lineage>
        <taxon>Eukaryota</taxon>
        <taxon>Fungi</taxon>
        <taxon>Fungi incertae sedis</taxon>
        <taxon>Chytridiomycota</taxon>
        <taxon>Chytridiomycota incertae sedis</taxon>
        <taxon>Chytridiomycetes</taxon>
        <taxon>Chytridiales</taxon>
        <taxon>Chytriomycetaceae</taxon>
        <taxon>Physocladia</taxon>
    </lineage>
</organism>
<feature type="compositionally biased region" description="Acidic residues" evidence="2">
    <location>
        <begin position="694"/>
        <end position="704"/>
    </location>
</feature>
<feature type="region of interest" description="Disordered" evidence="2">
    <location>
        <begin position="339"/>
        <end position="368"/>
    </location>
</feature>
<gene>
    <name evidence="3" type="ORF">HK100_012197</name>
</gene>
<keyword evidence="4" id="KW-1185">Reference proteome</keyword>
<feature type="region of interest" description="Disordered" evidence="2">
    <location>
        <begin position="632"/>
        <end position="655"/>
    </location>
</feature>
<dbReference type="EMBL" id="JADGJH010000848">
    <property type="protein sequence ID" value="KAJ3121878.1"/>
    <property type="molecule type" value="Genomic_DNA"/>
</dbReference>
<feature type="compositionally biased region" description="Basic and acidic residues" evidence="2">
    <location>
        <begin position="646"/>
        <end position="655"/>
    </location>
</feature>
<feature type="non-terminal residue" evidence="3">
    <location>
        <position position="1973"/>
    </location>
</feature>
<reference evidence="3" key="1">
    <citation type="submission" date="2020-05" db="EMBL/GenBank/DDBJ databases">
        <title>Phylogenomic resolution of chytrid fungi.</title>
        <authorList>
            <person name="Stajich J.E."/>
            <person name="Amses K."/>
            <person name="Simmons R."/>
            <person name="Seto K."/>
            <person name="Myers J."/>
            <person name="Bonds A."/>
            <person name="Quandt C.A."/>
            <person name="Barry K."/>
            <person name="Liu P."/>
            <person name="Grigoriev I."/>
            <person name="Longcore J.E."/>
            <person name="James T.Y."/>
        </authorList>
    </citation>
    <scope>NUCLEOTIDE SEQUENCE</scope>
    <source>
        <strain evidence="3">JEL0513</strain>
    </source>
</reference>
<comment type="caution">
    <text evidence="3">The sequence shown here is derived from an EMBL/GenBank/DDBJ whole genome shotgun (WGS) entry which is preliminary data.</text>
</comment>
<feature type="compositionally biased region" description="Polar residues" evidence="2">
    <location>
        <begin position="1849"/>
        <end position="1863"/>
    </location>
</feature>
<evidence type="ECO:0000256" key="2">
    <source>
        <dbReference type="SAM" id="MobiDB-lite"/>
    </source>
</evidence>
<keyword evidence="1" id="KW-0175">Coiled coil</keyword>